<evidence type="ECO:0000313" key="3">
    <source>
        <dbReference type="Proteomes" id="UP001056855"/>
    </source>
</evidence>
<proteinExistence type="predicted"/>
<dbReference type="InterPro" id="IPR036388">
    <property type="entry name" value="WH-like_DNA-bd_sf"/>
</dbReference>
<keyword evidence="3" id="KW-1185">Reference proteome</keyword>
<evidence type="ECO:0000313" key="2">
    <source>
        <dbReference type="EMBL" id="UTF54901.1"/>
    </source>
</evidence>
<dbReference type="Proteomes" id="UP001056855">
    <property type="component" value="Chromosome"/>
</dbReference>
<feature type="compositionally biased region" description="Polar residues" evidence="1">
    <location>
        <begin position="19"/>
        <end position="31"/>
    </location>
</feature>
<dbReference type="Gene3D" id="1.10.10.10">
    <property type="entry name" value="Winged helix-like DNA-binding domain superfamily/Winged helix DNA-binding domain"/>
    <property type="match status" value="1"/>
</dbReference>
<reference evidence="2" key="1">
    <citation type="submission" date="2022-06" db="EMBL/GenBank/DDBJ databases">
        <title>Diverse halophilic archaea isolated from saline environments.</title>
        <authorList>
            <person name="Cui H.-L."/>
        </authorList>
    </citation>
    <scope>NUCLEOTIDE SEQUENCE</scope>
    <source>
        <strain evidence="2">WLHS1</strain>
    </source>
</reference>
<evidence type="ECO:0000256" key="1">
    <source>
        <dbReference type="SAM" id="MobiDB-lite"/>
    </source>
</evidence>
<dbReference type="SUPFAM" id="SSF46785">
    <property type="entry name" value="Winged helix' DNA-binding domain"/>
    <property type="match status" value="1"/>
</dbReference>
<sequence>MSNHTKHTGAILNKLANEGSMNTAAEPNTLSVERKENHQSAVEHDLEEMMAQVVSVLPADDVRFEDDLLKENLEEVLLMLVALHGEANGKELLSTLATYFDIQLSPGIVYPALHDLEDEAFLEMHPMVRTKEYSISNEDHVRATLEATMVQHLAFGLLLSAFLPRLNSL</sequence>
<name>A0A9E7NCF0_9EURY</name>
<dbReference type="RefSeq" id="WP_254159625.1">
    <property type="nucleotide sequence ID" value="NZ_CP100355.1"/>
</dbReference>
<accession>A0A9E7NCF0</accession>
<dbReference type="GeneID" id="73289681"/>
<feature type="region of interest" description="Disordered" evidence="1">
    <location>
        <begin position="14"/>
        <end position="40"/>
    </location>
</feature>
<organism evidence="2 3">
    <name type="scientific">Natronosalvus rutilus</name>
    <dbReference type="NCBI Taxonomy" id="2953753"/>
    <lineage>
        <taxon>Archaea</taxon>
        <taxon>Methanobacteriati</taxon>
        <taxon>Methanobacteriota</taxon>
        <taxon>Stenosarchaea group</taxon>
        <taxon>Halobacteria</taxon>
        <taxon>Halobacteriales</taxon>
        <taxon>Natrialbaceae</taxon>
        <taxon>Natronosalvus</taxon>
    </lineage>
</organism>
<dbReference type="KEGG" id="sawl:NGM29_06505"/>
<dbReference type="AlphaFoldDB" id="A0A9E7NCF0"/>
<gene>
    <name evidence="2" type="ORF">NGM29_06505</name>
</gene>
<dbReference type="EMBL" id="CP100355">
    <property type="protein sequence ID" value="UTF54901.1"/>
    <property type="molecule type" value="Genomic_DNA"/>
</dbReference>
<protein>
    <submittedName>
        <fullName evidence="2">PadR family transcriptional regulator</fullName>
    </submittedName>
</protein>
<dbReference type="InterPro" id="IPR036390">
    <property type="entry name" value="WH_DNA-bd_sf"/>
</dbReference>